<dbReference type="InterPro" id="IPR028082">
    <property type="entry name" value="Peripla_BP_I"/>
</dbReference>
<evidence type="ECO:0000256" key="1">
    <source>
        <dbReference type="ARBA" id="ARBA00023015"/>
    </source>
</evidence>
<organism evidence="5 6">
    <name type="scientific">Algisphaera agarilytica</name>
    <dbReference type="NCBI Taxonomy" id="1385975"/>
    <lineage>
        <taxon>Bacteria</taxon>
        <taxon>Pseudomonadati</taxon>
        <taxon>Planctomycetota</taxon>
        <taxon>Phycisphaerae</taxon>
        <taxon>Phycisphaerales</taxon>
        <taxon>Phycisphaeraceae</taxon>
        <taxon>Algisphaera</taxon>
    </lineage>
</organism>
<name>A0A7X0LIY8_9BACT</name>
<keyword evidence="3" id="KW-0804">Transcription</keyword>
<keyword evidence="6" id="KW-1185">Reference proteome</keyword>
<evidence type="ECO:0000313" key="5">
    <source>
        <dbReference type="EMBL" id="MBB6428297.1"/>
    </source>
</evidence>
<dbReference type="GO" id="GO:0000976">
    <property type="term" value="F:transcription cis-regulatory region binding"/>
    <property type="evidence" value="ECO:0007669"/>
    <property type="project" value="TreeGrafter"/>
</dbReference>
<evidence type="ECO:0000256" key="2">
    <source>
        <dbReference type="ARBA" id="ARBA00023125"/>
    </source>
</evidence>
<dbReference type="AlphaFoldDB" id="A0A7X0LIY8"/>
<dbReference type="Gene3D" id="3.40.50.2300">
    <property type="match status" value="2"/>
</dbReference>
<dbReference type="SUPFAM" id="SSF53822">
    <property type="entry name" value="Periplasmic binding protein-like I"/>
    <property type="match status" value="1"/>
</dbReference>
<dbReference type="PANTHER" id="PTHR30146">
    <property type="entry name" value="LACI-RELATED TRANSCRIPTIONAL REPRESSOR"/>
    <property type="match status" value="1"/>
</dbReference>
<dbReference type="Proteomes" id="UP000541810">
    <property type="component" value="Unassembled WGS sequence"/>
</dbReference>
<dbReference type="GO" id="GO:0003700">
    <property type="term" value="F:DNA-binding transcription factor activity"/>
    <property type="evidence" value="ECO:0007669"/>
    <property type="project" value="TreeGrafter"/>
</dbReference>
<dbReference type="Pfam" id="PF13377">
    <property type="entry name" value="Peripla_BP_3"/>
    <property type="match status" value="1"/>
</dbReference>
<accession>A0A7X0LIY8</accession>
<gene>
    <name evidence="5" type="ORF">HNQ40_000103</name>
</gene>
<dbReference type="PANTHER" id="PTHR30146:SF109">
    <property type="entry name" value="HTH-TYPE TRANSCRIPTIONAL REGULATOR GALS"/>
    <property type="match status" value="1"/>
</dbReference>
<evidence type="ECO:0000256" key="3">
    <source>
        <dbReference type="ARBA" id="ARBA00023163"/>
    </source>
</evidence>
<dbReference type="InterPro" id="IPR046335">
    <property type="entry name" value="LacI/GalR-like_sensor"/>
</dbReference>
<sequence>MFNRHPAVNSDLRRRVLTSSRQLGFSPKIAHKCIGIVTGRHSPSFPVGYVGIMSSLVSRMLSDKRMLVELIDIESLDLVYETHVDGVIGIIFDERLAELTDIPSLPVVSINHPMSKQGVSSVYADHYQQAVLATEHLIEHGHRDIAFLAIQPDEWGSNERLRGYQDTLAKHGITPELDRVKYTSAQPVYDTLSRWKQQGVSAILNFSEDACMEVLHILSNVLGLQLGRDISTITLEDLPVGQYLSPPQTVIRQPLEQLARIAVDHMIQACNSTDSFAPLDCCLPTELITRDSVARIRQDD</sequence>
<comment type="caution">
    <text evidence="5">The sequence shown here is derived from an EMBL/GenBank/DDBJ whole genome shotgun (WGS) entry which is preliminary data.</text>
</comment>
<proteinExistence type="predicted"/>
<evidence type="ECO:0000313" key="6">
    <source>
        <dbReference type="Proteomes" id="UP000541810"/>
    </source>
</evidence>
<evidence type="ECO:0000259" key="4">
    <source>
        <dbReference type="Pfam" id="PF13377"/>
    </source>
</evidence>
<protein>
    <submittedName>
        <fullName evidence="5">LacI family transcriptional regulator</fullName>
    </submittedName>
</protein>
<feature type="domain" description="Transcriptional regulator LacI/GalR-like sensor" evidence="4">
    <location>
        <begin position="134"/>
        <end position="293"/>
    </location>
</feature>
<reference evidence="5 6" key="1">
    <citation type="submission" date="2020-08" db="EMBL/GenBank/DDBJ databases">
        <title>Genomic Encyclopedia of Type Strains, Phase IV (KMG-IV): sequencing the most valuable type-strain genomes for metagenomic binning, comparative biology and taxonomic classification.</title>
        <authorList>
            <person name="Goeker M."/>
        </authorList>
    </citation>
    <scope>NUCLEOTIDE SEQUENCE [LARGE SCALE GENOMIC DNA]</scope>
    <source>
        <strain evidence="5 6">DSM 103725</strain>
    </source>
</reference>
<keyword evidence="2" id="KW-0238">DNA-binding</keyword>
<keyword evidence="1" id="KW-0805">Transcription regulation</keyword>
<dbReference type="CDD" id="cd06267">
    <property type="entry name" value="PBP1_LacI_sugar_binding-like"/>
    <property type="match status" value="1"/>
</dbReference>
<dbReference type="EMBL" id="JACHGY010000001">
    <property type="protein sequence ID" value="MBB6428297.1"/>
    <property type="molecule type" value="Genomic_DNA"/>
</dbReference>